<feature type="region of interest" description="Disordered" evidence="1">
    <location>
        <begin position="25"/>
        <end position="48"/>
    </location>
</feature>
<gene>
    <name evidence="3" type="primary">LOC117657231</name>
</gene>
<dbReference type="InterPro" id="IPR031464">
    <property type="entry name" value="DUF4680"/>
</dbReference>
<reference evidence="3" key="1">
    <citation type="submission" date="2025-08" db="UniProtKB">
        <authorList>
            <consortium name="RefSeq"/>
        </authorList>
    </citation>
    <scope>IDENTIFICATION</scope>
    <source>
        <tissue evidence="3">Blood</tissue>
    </source>
</reference>
<keyword evidence="2" id="KW-1185">Reference proteome</keyword>
<name>A0A6P9AYK1_PANGU</name>
<feature type="compositionally biased region" description="Basic residues" evidence="1">
    <location>
        <begin position="118"/>
        <end position="127"/>
    </location>
</feature>
<dbReference type="Proteomes" id="UP001652622">
    <property type="component" value="Unplaced"/>
</dbReference>
<dbReference type="GeneID" id="117657231"/>
<protein>
    <submittedName>
        <fullName evidence="3">Uncharacterized protein C5orf47-like isoform X1</fullName>
    </submittedName>
</protein>
<dbReference type="PANTHER" id="PTHR38655">
    <property type="entry name" value="SIMILAR TO RIKEN CDNA 4930524B15"/>
    <property type="match status" value="1"/>
</dbReference>
<dbReference type="KEGG" id="pgut:117657231"/>
<dbReference type="Pfam" id="PF15730">
    <property type="entry name" value="DUF4680"/>
    <property type="match status" value="1"/>
</dbReference>
<dbReference type="InParanoid" id="A0A6P9AYK1"/>
<evidence type="ECO:0000313" key="3">
    <source>
        <dbReference type="RefSeq" id="XP_034261265.1"/>
    </source>
</evidence>
<evidence type="ECO:0000313" key="2">
    <source>
        <dbReference type="Proteomes" id="UP001652622"/>
    </source>
</evidence>
<organism evidence="2 3">
    <name type="scientific">Pantherophis guttatus</name>
    <name type="common">Corn snake</name>
    <name type="synonym">Elaphe guttata</name>
    <dbReference type="NCBI Taxonomy" id="94885"/>
    <lineage>
        <taxon>Eukaryota</taxon>
        <taxon>Metazoa</taxon>
        <taxon>Chordata</taxon>
        <taxon>Craniata</taxon>
        <taxon>Vertebrata</taxon>
        <taxon>Euteleostomi</taxon>
        <taxon>Lepidosauria</taxon>
        <taxon>Squamata</taxon>
        <taxon>Bifurcata</taxon>
        <taxon>Unidentata</taxon>
        <taxon>Episquamata</taxon>
        <taxon>Toxicofera</taxon>
        <taxon>Serpentes</taxon>
        <taxon>Colubroidea</taxon>
        <taxon>Colubridae</taxon>
        <taxon>Colubrinae</taxon>
        <taxon>Pantherophis</taxon>
    </lineage>
</organism>
<proteinExistence type="predicted"/>
<dbReference type="RefSeq" id="XP_034261265.1">
    <property type="nucleotide sequence ID" value="XM_034405374.2"/>
</dbReference>
<dbReference type="AlphaFoldDB" id="A0A6P9AYK1"/>
<feature type="compositionally biased region" description="Polar residues" evidence="1">
    <location>
        <begin position="87"/>
        <end position="101"/>
    </location>
</feature>
<feature type="region of interest" description="Disordered" evidence="1">
    <location>
        <begin position="60"/>
        <end position="162"/>
    </location>
</feature>
<accession>A0A6P9AYK1</accession>
<evidence type="ECO:0000256" key="1">
    <source>
        <dbReference type="SAM" id="MobiDB-lite"/>
    </source>
</evidence>
<dbReference type="PANTHER" id="PTHR38655:SF1">
    <property type="entry name" value="SIMILAR TO RIKEN CDNA 4930524B15"/>
    <property type="match status" value="1"/>
</dbReference>
<sequence length="239" mass="26298">MKPNSGPRFGRQHFPVVYVTRFGKHPCGTKIRSGGKSPPKKAAQEDLHSCLSDKASSATLDKTGLVGVAPQRQRRHPSLGPGMVQVRGSQTGRRQPQSEGWNISMAKPPGREASKIAPSRKKSRGSKRGAANSTTSGGFEESGADEYEFSTSKENANETIREQKKKSAVWLEVFEVISKMVEENGYFRNRLVSNFHFSVEVDAAKNSQQPLTIQGTDINQNLQSEISFTDTDEAIFGWV</sequence>